<dbReference type="Proteomes" id="UP000002613">
    <property type="component" value="Chromosome"/>
</dbReference>
<reference evidence="2" key="1">
    <citation type="submission" date="2010-02" db="EMBL/GenBank/DDBJ databases">
        <title>Complete sequence of Ferroglobus placidus DSM 10642.</title>
        <authorList>
            <consortium name="US DOE Joint Genome Institute"/>
            <person name="Lucas S."/>
            <person name="Copeland A."/>
            <person name="Lapidus A."/>
            <person name="Cheng J.-F."/>
            <person name="Bruce D."/>
            <person name="Goodwin L."/>
            <person name="Pitluck S."/>
            <person name="Saunders E."/>
            <person name="Brettin T."/>
            <person name="Detter J.C."/>
            <person name="Han C."/>
            <person name="Tapia R."/>
            <person name="Larimer F."/>
            <person name="Land M."/>
            <person name="Hauser L."/>
            <person name="Kyrpides N."/>
            <person name="Ivanova N."/>
            <person name="Holmes D."/>
            <person name="Lovley D."/>
            <person name="Kyrpides N."/>
            <person name="Anderson I.J."/>
            <person name="Woyke T."/>
        </authorList>
    </citation>
    <scope>NUCLEOTIDE SEQUENCE [LARGE SCALE GENOMIC DNA]</scope>
    <source>
        <strain evidence="2">DSM 10642 / AEDII12DO</strain>
    </source>
</reference>
<dbReference type="PANTHER" id="PTHR42899">
    <property type="entry name" value="SPERMATOGENESIS-ASSOCIATED PROTEIN 20"/>
    <property type="match status" value="1"/>
</dbReference>
<dbReference type="GO" id="GO:0005975">
    <property type="term" value="P:carbohydrate metabolic process"/>
    <property type="evidence" value="ECO:0007669"/>
    <property type="project" value="InterPro"/>
</dbReference>
<dbReference type="SUPFAM" id="SSF48208">
    <property type="entry name" value="Six-hairpin glycosidases"/>
    <property type="match status" value="1"/>
</dbReference>
<dbReference type="PaxDb" id="589924-Ferp_0004"/>
<dbReference type="OrthoDB" id="202131at2157"/>
<dbReference type="KEGG" id="fpl:Ferp_0004"/>
<organism evidence="1 2">
    <name type="scientific">Ferroglobus placidus (strain DSM 10642 / AEDII12DO)</name>
    <dbReference type="NCBI Taxonomy" id="589924"/>
    <lineage>
        <taxon>Archaea</taxon>
        <taxon>Methanobacteriati</taxon>
        <taxon>Methanobacteriota</taxon>
        <taxon>Archaeoglobi</taxon>
        <taxon>Archaeoglobales</taxon>
        <taxon>Archaeoglobaceae</taxon>
        <taxon>Ferroglobus</taxon>
    </lineage>
</organism>
<keyword evidence="2" id="KW-1185">Reference proteome</keyword>
<dbReference type="HOGENOM" id="CLU_530635_0_0_2"/>
<dbReference type="GeneID" id="8777494"/>
<evidence type="ECO:0000313" key="2">
    <source>
        <dbReference type="Proteomes" id="UP000002613"/>
    </source>
</evidence>
<dbReference type="InterPro" id="IPR008928">
    <property type="entry name" value="6-hairpin_glycosidase_sf"/>
</dbReference>
<dbReference type="EMBL" id="CP001899">
    <property type="protein sequence ID" value="ADC64196.1"/>
    <property type="molecule type" value="Genomic_DNA"/>
</dbReference>
<dbReference type="PANTHER" id="PTHR42899:SF1">
    <property type="entry name" value="SPERMATOGENESIS-ASSOCIATED PROTEIN 20"/>
    <property type="match status" value="1"/>
</dbReference>
<dbReference type="eggNOG" id="arCOG02007">
    <property type="taxonomic scope" value="Archaea"/>
</dbReference>
<accession>D3S0I2</accession>
<gene>
    <name evidence="1" type="ordered locus">Ferp_0004</name>
</gene>
<evidence type="ECO:0000313" key="1">
    <source>
        <dbReference type="EMBL" id="ADC64196.1"/>
    </source>
</evidence>
<dbReference type="RefSeq" id="WP_012964545.1">
    <property type="nucleotide sequence ID" value="NC_013849.1"/>
</dbReference>
<name>D3S0I2_FERPA</name>
<dbReference type="InterPro" id="IPR024705">
    <property type="entry name" value="Ssp411"/>
</dbReference>
<protein>
    <submittedName>
        <fullName evidence="1">Highly conserved protein containing a thioredoxin domain-like</fullName>
    </submittedName>
</protein>
<sequence length="513" mass="59346">MSEISLYSVFANWSERSVEQRNILSKVKLPLKVVEVDKDLFPDKAEELEEIGASFGVHGLPLNVLFYKDIPIYASGFLSEKDVLKLIEVTKSLLKADERKVLEEGRKVIEKVENRKKGKEGLAGLELLKSSLDRILNAFDYTYGGFGFDLKFPFPFTHISLLLLRRFREVEISVSEMIDGGIRDHIFGGFFRYCFERSWDSPVRVKTTVENAEILILLSLAYRKLGVGRLKGVARETVDFLFSVKKDFFGNCLSIEKVEFANLDELEKKLLNSYYGFDKLGYARIIASRESIAEELGLDYEEVGEVIKNLKKKAKAKARVDDREISSYNFHVATALNYYSAIFDEKVGVEDILKKILKKRFEDVLYRYEDVEGKFEDYSYGIFSLVVNHYLNDWGLEEAEELFKLSDDHWKVFDSRTASPLSLKILSALHLYHLTGKREYREYAKEKLKKFAGYEHNIYSGAYLVALKAYLRPIYAPKIEKFIAPDVFFWEKDWIEYAGKKFKSDEIRAVLDG</sequence>
<dbReference type="AlphaFoldDB" id="D3S0I2"/>
<reference evidence="1 2" key="2">
    <citation type="journal article" date="2011" name="Stand. Genomic Sci.">
        <title>Complete genome sequence of Ferroglobus placidus AEDII12DO.</title>
        <authorList>
            <person name="Anderson I."/>
            <person name="Risso C."/>
            <person name="Holmes D."/>
            <person name="Lucas S."/>
            <person name="Copeland A."/>
            <person name="Lapidus A."/>
            <person name="Cheng J.F."/>
            <person name="Bruce D."/>
            <person name="Goodwin L."/>
            <person name="Pitluck S."/>
            <person name="Saunders E."/>
            <person name="Brettin T."/>
            <person name="Detter J.C."/>
            <person name="Han C."/>
            <person name="Tapia R."/>
            <person name="Larimer F."/>
            <person name="Land M."/>
            <person name="Hauser L."/>
            <person name="Woyke T."/>
            <person name="Lovley D."/>
            <person name="Kyrpides N."/>
            <person name="Ivanova N."/>
        </authorList>
    </citation>
    <scope>NUCLEOTIDE SEQUENCE [LARGE SCALE GENOMIC DNA]</scope>
    <source>
        <strain evidence="2">DSM 10642 / AEDII12DO</strain>
    </source>
</reference>
<dbReference type="STRING" id="589924.Ferp_0004"/>
<proteinExistence type="predicted"/>